<gene>
    <name evidence="2" type="ORF">QDX21_00040</name>
</gene>
<dbReference type="EMBL" id="CP122566">
    <property type="protein sequence ID" value="WGH93250.1"/>
    <property type="molecule type" value="Genomic_DNA"/>
</dbReference>
<feature type="region of interest" description="Disordered" evidence="1">
    <location>
        <begin position="1"/>
        <end position="24"/>
    </location>
</feature>
<sequence>MVVAVGVDAPGLSSGTEPSNVTGSEADLASRLVTEKQVVDDESELSWARLAHATSQQATSMLTTGEADLVIARQRVPDTSDGVQWAGPYATISPALITASQPVPNDNATPTATSSSKESEQLIGPVTISDLSDLNDASVCIVAGSSADIDDHPGREITVQNTYGECATGLESGRYDAVAGDDLALAGLFSEDALPAEAYFYSWDELLEASQSAGNEDPVDALPDELTESSFYWVGFAPETTGCIATTQAISQDLTDGELESLLDHSGFPGGYTLQLPQATDITTEYCSETPDEDEQK</sequence>
<dbReference type="RefSeq" id="WP_279674884.1">
    <property type="nucleotide sequence ID" value="NZ_CP122563.1"/>
</dbReference>
<keyword evidence="3" id="KW-1185">Reference proteome</keyword>
<organism evidence="2 3">
    <name type="scientific">Auritidibacter ignavus</name>
    <dbReference type="NCBI Taxonomy" id="678932"/>
    <lineage>
        <taxon>Bacteria</taxon>
        <taxon>Bacillati</taxon>
        <taxon>Actinomycetota</taxon>
        <taxon>Actinomycetes</taxon>
        <taxon>Micrococcales</taxon>
        <taxon>Micrococcaceae</taxon>
        <taxon>Auritidibacter</taxon>
    </lineage>
</organism>
<dbReference type="SUPFAM" id="SSF53850">
    <property type="entry name" value="Periplasmic binding protein-like II"/>
    <property type="match status" value="1"/>
</dbReference>
<feature type="compositionally biased region" description="Polar residues" evidence="1">
    <location>
        <begin position="100"/>
        <end position="116"/>
    </location>
</feature>
<feature type="compositionally biased region" description="Polar residues" evidence="1">
    <location>
        <begin position="13"/>
        <end position="23"/>
    </location>
</feature>
<dbReference type="Proteomes" id="UP001224674">
    <property type="component" value="Chromosome"/>
</dbReference>
<dbReference type="AlphaFoldDB" id="A0AAJ6ANI5"/>
<dbReference type="Gene3D" id="3.40.190.10">
    <property type="entry name" value="Periplasmic binding protein-like II"/>
    <property type="match status" value="2"/>
</dbReference>
<evidence type="ECO:0000256" key="1">
    <source>
        <dbReference type="SAM" id="MobiDB-lite"/>
    </source>
</evidence>
<feature type="region of interest" description="Disordered" evidence="1">
    <location>
        <begin position="100"/>
        <end position="121"/>
    </location>
</feature>
<reference evidence="2 3" key="1">
    <citation type="submission" date="2023-03" db="EMBL/GenBank/DDBJ databases">
        <title>Complete genome sequences of several Auritidibacter ignavus strains isolated from ear infections.</title>
        <authorList>
            <person name="Baehr T."/>
            <person name="Baumhoegger A.M."/>
        </authorList>
    </citation>
    <scope>NUCLEOTIDE SEQUENCE [LARGE SCALE GENOMIC DNA]</scope>
    <source>
        <strain evidence="2 3">BABAE-6</strain>
    </source>
</reference>
<protein>
    <submittedName>
        <fullName evidence="2">Transporter substrate-binding domain-containing protein</fullName>
    </submittedName>
</protein>
<name>A0AAJ6ANI5_9MICC</name>
<accession>A0AAJ6ANI5</accession>
<evidence type="ECO:0000313" key="2">
    <source>
        <dbReference type="EMBL" id="WGH93250.1"/>
    </source>
</evidence>
<evidence type="ECO:0000313" key="3">
    <source>
        <dbReference type="Proteomes" id="UP001224674"/>
    </source>
</evidence>
<proteinExistence type="predicted"/>